<protein>
    <submittedName>
        <fullName evidence="1">Maltose alpha-D-glucosyltransferase</fullName>
        <ecNumber evidence="1">5.4.99.16</ecNumber>
    </submittedName>
</protein>
<evidence type="ECO:0000313" key="2">
    <source>
        <dbReference type="Proteomes" id="UP000295238"/>
    </source>
</evidence>
<name>A0A4R5UB10_9HYPH</name>
<dbReference type="InterPro" id="IPR012665">
    <property type="entry name" value="Trehalose_synth"/>
</dbReference>
<reference evidence="1 2" key="1">
    <citation type="submission" date="2019-03" db="EMBL/GenBank/DDBJ databases">
        <title>Rhizobium sp. nov., an bacterium isolated from biocrust in Mu Us Desert.</title>
        <authorList>
            <person name="Lixiong L."/>
        </authorList>
    </citation>
    <scope>NUCLEOTIDE SEQUENCE [LARGE SCALE GENOMIC DNA]</scope>
    <source>
        <strain evidence="1 2">SPY-1</strain>
    </source>
</reference>
<gene>
    <name evidence="1" type="primary">treS</name>
    <name evidence="1" type="ORF">E2F50_18100</name>
</gene>
<evidence type="ECO:0000313" key="1">
    <source>
        <dbReference type="EMBL" id="TDK32233.1"/>
    </source>
</evidence>
<dbReference type="GO" id="GO:0047471">
    <property type="term" value="F:maltose alpha-D-glucosyltransferase activity"/>
    <property type="evidence" value="ECO:0007669"/>
    <property type="project" value="UniProtKB-EC"/>
</dbReference>
<dbReference type="Proteomes" id="UP000295238">
    <property type="component" value="Unassembled WGS sequence"/>
</dbReference>
<proteinExistence type="predicted"/>
<dbReference type="NCBIfam" id="TIGR02455">
    <property type="entry name" value="TreS_stutzeri"/>
    <property type="match status" value="1"/>
</dbReference>
<dbReference type="AlphaFoldDB" id="A0A4R5UB10"/>
<comment type="caution">
    <text evidence="1">The sequence shown here is derived from an EMBL/GenBank/DDBJ whole genome shotgun (WGS) entry which is preliminary data.</text>
</comment>
<dbReference type="EC" id="5.4.99.16" evidence="1"/>
<organism evidence="1 2">
    <name type="scientific">Rhizobium deserti</name>
    <dbReference type="NCBI Taxonomy" id="2547961"/>
    <lineage>
        <taxon>Bacteria</taxon>
        <taxon>Pseudomonadati</taxon>
        <taxon>Pseudomonadota</taxon>
        <taxon>Alphaproteobacteria</taxon>
        <taxon>Hyphomicrobiales</taxon>
        <taxon>Rhizobiaceae</taxon>
        <taxon>Rhizobium/Agrobacterium group</taxon>
        <taxon>Rhizobium</taxon>
    </lineage>
</organism>
<dbReference type="EMBL" id="SMTL01000005">
    <property type="protein sequence ID" value="TDK32233.1"/>
    <property type="molecule type" value="Genomic_DNA"/>
</dbReference>
<keyword evidence="1" id="KW-0413">Isomerase</keyword>
<keyword evidence="2" id="KW-1185">Reference proteome</keyword>
<dbReference type="InterPro" id="IPR017853">
    <property type="entry name" value="GH"/>
</dbReference>
<accession>A0A4R5UB10</accession>
<dbReference type="GO" id="GO:0016740">
    <property type="term" value="F:transferase activity"/>
    <property type="evidence" value="ECO:0007669"/>
    <property type="project" value="UniProtKB-KW"/>
</dbReference>
<dbReference type="Gene3D" id="3.20.20.80">
    <property type="entry name" value="Glycosidases"/>
    <property type="match status" value="1"/>
</dbReference>
<dbReference type="SUPFAM" id="SSF51445">
    <property type="entry name" value="(Trans)glycosidases"/>
    <property type="match status" value="1"/>
</dbReference>
<sequence>MAGRSAEYIKELVASSMLQQARKFAEVYGGQGRLWQRPYAEPRPRSASAVASVWFTAYPPSVITRPGESVLKTLGDARLWSALSSIGVRGIHVGPTKRSGGLKDGTYTPTIDGNFDRIGFDIDPAFGSTEEFVAISRMAAAHNAIVIDDVIPSHTGKGADFRLAEMNHSSYPGLYHMVEIPGEDWSHLPDVPEGKDAANLSAEAVDYFKERGFIVGHLQRVIFFEPGVKETDWSATAAVEGLDGKLRRWVYLHYFKEGQPSLNWLDPSFAAQQMIIGDALHSIDQLGARGLRLDANGFLGVERRAEGPAWSESHPLSMTGNALLAGMIRKAGGFSFQELNLTVDDIAAMSKGGADLSYDFITRPAYHHALLTGDTEFLRMMLRTVHEFGIDPASLIHALQNHDELTTELVHFWTLHADDIYTFAGQTWQGRTLRMHLRDVIRERLSGTNAPYNLPFVTNGIACTTASVIAAAIGISDLDSINDETVKLIRKIHLLLVMYNAFQPGIFALSGWDLLGALPVKADDVKHLMGDGDTRWIERGAYDLTGLSNEEQSAEGVPRARSLYGSICDQLDQPDSFASQLKRLLAVREAYGLAAAKQVLIPDTTAPGLLVMVHELPEGRGTQLTALNFSGVTLEEVVVLPHVKPGPVVDMIAETIEGDLQEDGALTINLDPYEGLSLRIVGTLPVLP</sequence>
<dbReference type="OrthoDB" id="9805159at2"/>
<keyword evidence="1" id="KW-0808">Transferase</keyword>
<dbReference type="RefSeq" id="WP_133317572.1">
    <property type="nucleotide sequence ID" value="NZ_SMTL01000005.1"/>
</dbReference>